<organism evidence="2 3">
    <name type="scientific">Novosphingobium beihaiensis</name>
    <dbReference type="NCBI Taxonomy" id="2930389"/>
    <lineage>
        <taxon>Bacteria</taxon>
        <taxon>Pseudomonadati</taxon>
        <taxon>Pseudomonadota</taxon>
        <taxon>Alphaproteobacteria</taxon>
        <taxon>Sphingomonadales</taxon>
        <taxon>Sphingomonadaceae</taxon>
        <taxon>Novosphingobium</taxon>
    </lineage>
</organism>
<sequence>MVDQRNDIKTLEAQIAKQKARTTTCTLMLSTAWIASSYWTFNGLMMTAEENATSGFTGAVQALIASIVSAVVVAGSCSMLLAFSGDGDGHE</sequence>
<protein>
    <recommendedName>
        <fullName evidence="4">TMhelix containing protein</fullName>
    </recommendedName>
</protein>
<dbReference type="Proteomes" id="UP001202281">
    <property type="component" value="Unassembled WGS sequence"/>
</dbReference>
<dbReference type="EMBL" id="JALHLG010000020">
    <property type="protein sequence ID" value="MCJ2187895.1"/>
    <property type="molecule type" value="Genomic_DNA"/>
</dbReference>
<keyword evidence="3" id="KW-1185">Reference proteome</keyword>
<name>A0ABT0BS51_9SPHN</name>
<accession>A0ABT0BS51</accession>
<evidence type="ECO:0000313" key="2">
    <source>
        <dbReference type="EMBL" id="MCJ2187895.1"/>
    </source>
</evidence>
<comment type="caution">
    <text evidence="2">The sequence shown here is derived from an EMBL/GenBank/DDBJ whole genome shotgun (WGS) entry which is preliminary data.</text>
</comment>
<keyword evidence="1" id="KW-0472">Membrane</keyword>
<feature type="transmembrane region" description="Helical" evidence="1">
    <location>
        <begin position="59"/>
        <end position="83"/>
    </location>
</feature>
<gene>
    <name evidence="2" type="ORF">MTR66_13845</name>
</gene>
<reference evidence="2 3" key="1">
    <citation type="submission" date="2022-04" db="EMBL/GenBank/DDBJ databases">
        <title>Identification of a novel bacterium isolated from mangrove sediments.</title>
        <authorList>
            <person name="Pan X."/>
        </authorList>
    </citation>
    <scope>NUCLEOTIDE SEQUENCE [LARGE SCALE GENOMIC DNA]</scope>
    <source>
        <strain evidence="2 3">B2638</strain>
    </source>
</reference>
<proteinExistence type="predicted"/>
<keyword evidence="1" id="KW-1133">Transmembrane helix</keyword>
<keyword evidence="1" id="KW-0812">Transmembrane</keyword>
<evidence type="ECO:0000256" key="1">
    <source>
        <dbReference type="SAM" id="Phobius"/>
    </source>
</evidence>
<dbReference type="RefSeq" id="WP_243922032.1">
    <property type="nucleotide sequence ID" value="NZ_JALHLG010000020.1"/>
</dbReference>
<evidence type="ECO:0000313" key="3">
    <source>
        <dbReference type="Proteomes" id="UP001202281"/>
    </source>
</evidence>
<feature type="transmembrane region" description="Helical" evidence="1">
    <location>
        <begin position="20"/>
        <end position="39"/>
    </location>
</feature>
<evidence type="ECO:0008006" key="4">
    <source>
        <dbReference type="Google" id="ProtNLM"/>
    </source>
</evidence>